<dbReference type="EMBL" id="CP036278">
    <property type="protein sequence ID" value="QDU58215.1"/>
    <property type="molecule type" value="Genomic_DNA"/>
</dbReference>
<evidence type="ECO:0000313" key="3">
    <source>
        <dbReference type="EMBL" id="QDU58215.1"/>
    </source>
</evidence>
<accession>A0A518AU37</accession>
<dbReference type="AlphaFoldDB" id="A0A518AU37"/>
<organism evidence="3 4">
    <name type="scientific">Aeoliella mucimassa</name>
    <dbReference type="NCBI Taxonomy" id="2527972"/>
    <lineage>
        <taxon>Bacteria</taxon>
        <taxon>Pseudomonadati</taxon>
        <taxon>Planctomycetota</taxon>
        <taxon>Planctomycetia</taxon>
        <taxon>Pirellulales</taxon>
        <taxon>Lacipirellulaceae</taxon>
        <taxon>Aeoliella</taxon>
    </lineage>
</organism>
<gene>
    <name evidence="3" type="primary">pppA</name>
    <name evidence="3" type="ORF">Pan181_44480</name>
</gene>
<dbReference type="KEGG" id="amuc:Pan181_44480"/>
<dbReference type="Proteomes" id="UP000315750">
    <property type="component" value="Chromosome"/>
</dbReference>
<proteinExistence type="predicted"/>
<dbReference type="RefSeq" id="WP_145249851.1">
    <property type="nucleotide sequence ID" value="NZ_CP036278.1"/>
</dbReference>
<dbReference type="GO" id="GO:0006465">
    <property type="term" value="P:signal peptide processing"/>
    <property type="evidence" value="ECO:0007669"/>
    <property type="project" value="TreeGrafter"/>
</dbReference>
<dbReference type="PANTHER" id="PTHR30487:SF0">
    <property type="entry name" value="PREPILIN LEADER PEPTIDASE_N-METHYLTRANSFERASE-RELATED"/>
    <property type="match status" value="1"/>
</dbReference>
<evidence type="ECO:0000259" key="2">
    <source>
        <dbReference type="Pfam" id="PF06750"/>
    </source>
</evidence>
<dbReference type="GO" id="GO:0004190">
    <property type="term" value="F:aspartic-type endopeptidase activity"/>
    <property type="evidence" value="ECO:0007669"/>
    <property type="project" value="TreeGrafter"/>
</dbReference>
<sequence length="108" mass="11998">MLADSINLNDAQWWLVIVFIAFLGGCVGSFLNVVMYRLPRKESVVWPGSHCPKCQHAIRPWHNLPVLGWLMLRGKCYDCKAPISPKYPFVEAVTAAVFVLAALASGIL</sequence>
<evidence type="ECO:0000313" key="4">
    <source>
        <dbReference type="Proteomes" id="UP000315750"/>
    </source>
</evidence>
<evidence type="ECO:0000256" key="1">
    <source>
        <dbReference type="SAM" id="Phobius"/>
    </source>
</evidence>
<keyword evidence="1" id="KW-0472">Membrane</keyword>
<keyword evidence="4" id="KW-1185">Reference proteome</keyword>
<dbReference type="Pfam" id="PF06750">
    <property type="entry name" value="A24_N_bact"/>
    <property type="match status" value="1"/>
</dbReference>
<dbReference type="OrthoDB" id="9789291at2"/>
<name>A0A518AU37_9BACT</name>
<keyword evidence="1" id="KW-0812">Transmembrane</keyword>
<feature type="domain" description="Prepilin peptidase A24 N-terminal" evidence="2">
    <location>
        <begin position="23"/>
        <end position="103"/>
    </location>
</feature>
<keyword evidence="1" id="KW-1133">Transmembrane helix</keyword>
<reference evidence="3 4" key="1">
    <citation type="submission" date="2019-02" db="EMBL/GenBank/DDBJ databases">
        <title>Deep-cultivation of Planctomycetes and their phenomic and genomic characterization uncovers novel biology.</title>
        <authorList>
            <person name="Wiegand S."/>
            <person name="Jogler M."/>
            <person name="Boedeker C."/>
            <person name="Pinto D."/>
            <person name="Vollmers J."/>
            <person name="Rivas-Marin E."/>
            <person name="Kohn T."/>
            <person name="Peeters S.H."/>
            <person name="Heuer A."/>
            <person name="Rast P."/>
            <person name="Oberbeckmann S."/>
            <person name="Bunk B."/>
            <person name="Jeske O."/>
            <person name="Meyerdierks A."/>
            <person name="Storesund J.E."/>
            <person name="Kallscheuer N."/>
            <person name="Luecker S."/>
            <person name="Lage O.M."/>
            <person name="Pohl T."/>
            <person name="Merkel B.J."/>
            <person name="Hornburger P."/>
            <person name="Mueller R.-W."/>
            <person name="Bruemmer F."/>
            <person name="Labrenz M."/>
            <person name="Spormann A.M."/>
            <person name="Op den Camp H."/>
            <person name="Overmann J."/>
            <person name="Amann R."/>
            <person name="Jetten M.S.M."/>
            <person name="Mascher T."/>
            <person name="Medema M.H."/>
            <person name="Devos D.P."/>
            <person name="Kaster A.-K."/>
            <person name="Ovreas L."/>
            <person name="Rohde M."/>
            <person name="Galperin M.Y."/>
            <person name="Jogler C."/>
        </authorList>
    </citation>
    <scope>NUCLEOTIDE SEQUENCE [LARGE SCALE GENOMIC DNA]</scope>
    <source>
        <strain evidence="3 4">Pan181</strain>
    </source>
</reference>
<dbReference type="InterPro" id="IPR010627">
    <property type="entry name" value="Prepilin_pept_A24_N"/>
</dbReference>
<dbReference type="GO" id="GO:0005886">
    <property type="term" value="C:plasma membrane"/>
    <property type="evidence" value="ECO:0007669"/>
    <property type="project" value="TreeGrafter"/>
</dbReference>
<protein>
    <submittedName>
        <fullName evidence="3">Leader peptidase PppA</fullName>
    </submittedName>
</protein>
<dbReference type="InterPro" id="IPR050882">
    <property type="entry name" value="Prepilin_peptidase/N-MTase"/>
</dbReference>
<feature type="transmembrane region" description="Helical" evidence="1">
    <location>
        <begin position="12"/>
        <end position="34"/>
    </location>
</feature>
<dbReference type="PANTHER" id="PTHR30487">
    <property type="entry name" value="TYPE 4 PREPILIN-LIKE PROTEINS LEADER PEPTIDE-PROCESSING ENZYME"/>
    <property type="match status" value="1"/>
</dbReference>